<reference evidence="2 3" key="1">
    <citation type="submission" date="2019-07" db="EMBL/GenBank/DDBJ databases">
        <title>Whole genome shotgun sequence of Methylobacterium oxalidis NBRC 107715.</title>
        <authorList>
            <person name="Hosoyama A."/>
            <person name="Uohara A."/>
            <person name="Ohji S."/>
            <person name="Ichikawa N."/>
        </authorList>
    </citation>
    <scope>NUCLEOTIDE SEQUENCE [LARGE SCALE GENOMIC DNA]</scope>
    <source>
        <strain evidence="2 3">NBRC 107715</strain>
    </source>
</reference>
<comment type="caution">
    <text evidence="2">The sequence shown here is derived from an EMBL/GenBank/DDBJ whole genome shotgun (WGS) entry which is preliminary data.</text>
</comment>
<feature type="region of interest" description="Disordered" evidence="1">
    <location>
        <begin position="1"/>
        <end position="28"/>
    </location>
</feature>
<protein>
    <submittedName>
        <fullName evidence="2">Uncharacterized protein</fullName>
    </submittedName>
</protein>
<dbReference type="Proteomes" id="UP000321960">
    <property type="component" value="Unassembled WGS sequence"/>
</dbReference>
<accession>A0A512J154</accession>
<dbReference type="EMBL" id="BJZU01000027">
    <property type="protein sequence ID" value="GEP03579.1"/>
    <property type="molecule type" value="Genomic_DNA"/>
</dbReference>
<organism evidence="2 3">
    <name type="scientific">Methylobacterium oxalidis</name>
    <dbReference type="NCBI Taxonomy" id="944322"/>
    <lineage>
        <taxon>Bacteria</taxon>
        <taxon>Pseudomonadati</taxon>
        <taxon>Pseudomonadota</taxon>
        <taxon>Alphaproteobacteria</taxon>
        <taxon>Hyphomicrobiales</taxon>
        <taxon>Methylobacteriaceae</taxon>
        <taxon>Methylobacterium</taxon>
    </lineage>
</organism>
<proteinExistence type="predicted"/>
<evidence type="ECO:0000313" key="2">
    <source>
        <dbReference type="EMBL" id="GEP03579.1"/>
    </source>
</evidence>
<gene>
    <name evidence="2" type="ORF">MOX02_16170</name>
</gene>
<name>A0A512J154_9HYPH</name>
<feature type="compositionally biased region" description="Basic and acidic residues" evidence="1">
    <location>
        <begin position="9"/>
        <end position="25"/>
    </location>
</feature>
<evidence type="ECO:0000313" key="3">
    <source>
        <dbReference type="Proteomes" id="UP000321960"/>
    </source>
</evidence>
<dbReference type="AlphaFoldDB" id="A0A512J154"/>
<sequence>MRPVSHRPGRADGDTEGEAEGRPDDVAAGEQLQRIENASAELRPIVELTDDEFLALGPDAFRTAAGHTLPVEPKTDSFGRLGGRVVAVDYGIGKAPPRAPAPVIIAAEGTRPWGLIPPRRLTMPIVVEGPLPEGWILLPMRRADGTVDLPFKVTRNGETTGLTLTLTREVRRHAWAFLAGAGDGAERTFGWEMEQ</sequence>
<evidence type="ECO:0000256" key="1">
    <source>
        <dbReference type="SAM" id="MobiDB-lite"/>
    </source>
</evidence>